<evidence type="ECO:0000313" key="2">
    <source>
        <dbReference type="Proteomes" id="UP000542125"/>
    </source>
</evidence>
<organism evidence="1 2">
    <name type="scientific">Pigmentiphaga litoralis</name>
    <dbReference type="NCBI Taxonomy" id="516702"/>
    <lineage>
        <taxon>Bacteria</taxon>
        <taxon>Pseudomonadati</taxon>
        <taxon>Pseudomonadota</taxon>
        <taxon>Betaproteobacteria</taxon>
        <taxon>Burkholderiales</taxon>
        <taxon>Alcaligenaceae</taxon>
        <taxon>Pigmentiphaga</taxon>
    </lineage>
</organism>
<gene>
    <name evidence="1" type="ORF">FHW18_000735</name>
</gene>
<dbReference type="AlphaFoldDB" id="A0A7Y9LIZ6"/>
<proteinExistence type="predicted"/>
<dbReference type="RefSeq" id="WP_179583489.1">
    <property type="nucleotide sequence ID" value="NZ_JACBYR010000001.1"/>
</dbReference>
<evidence type="ECO:0000313" key="1">
    <source>
        <dbReference type="EMBL" id="NYE81464.1"/>
    </source>
</evidence>
<dbReference type="EMBL" id="JACBYR010000001">
    <property type="protein sequence ID" value="NYE81464.1"/>
    <property type="molecule type" value="Genomic_DNA"/>
</dbReference>
<dbReference type="Proteomes" id="UP000542125">
    <property type="component" value="Unassembled WGS sequence"/>
</dbReference>
<accession>A0A7Y9LIZ6</accession>
<keyword evidence="2" id="KW-1185">Reference proteome</keyword>
<sequence length="70" mass="7530">MSGHNALNVVDLTPGTRLRTNEGAVVELVENPRDGVWLICKTLENAADPDSVSEVEQPVFAQDIVGLAEE</sequence>
<comment type="caution">
    <text evidence="1">The sequence shown here is derived from an EMBL/GenBank/DDBJ whole genome shotgun (WGS) entry which is preliminary data.</text>
</comment>
<reference evidence="1 2" key="1">
    <citation type="submission" date="2020-07" db="EMBL/GenBank/DDBJ databases">
        <title>Genomic Encyclopedia of Type Strains, Phase IV (KMG-V): Genome sequencing to study the core and pangenomes of soil and plant-associated prokaryotes.</title>
        <authorList>
            <person name="Whitman W."/>
        </authorList>
    </citation>
    <scope>NUCLEOTIDE SEQUENCE [LARGE SCALE GENOMIC DNA]</scope>
    <source>
        <strain evidence="1 2">SAS40</strain>
    </source>
</reference>
<protein>
    <submittedName>
        <fullName evidence="1">Uncharacterized protein</fullName>
    </submittedName>
</protein>
<name>A0A7Y9LIZ6_9BURK</name>